<evidence type="ECO:0000259" key="18">
    <source>
        <dbReference type="Pfam" id="PF05199"/>
    </source>
</evidence>
<dbReference type="Proteomes" id="UP001501842">
    <property type="component" value="Unassembled WGS sequence"/>
</dbReference>
<reference evidence="20" key="1">
    <citation type="journal article" date="2019" name="Int. J. Syst. Evol. Microbiol.">
        <title>The Global Catalogue of Microorganisms (GCM) 10K type strain sequencing project: providing services to taxonomists for standard genome sequencing and annotation.</title>
        <authorList>
            <consortium name="The Broad Institute Genomics Platform"/>
            <consortium name="The Broad Institute Genome Sequencing Center for Infectious Disease"/>
            <person name="Wu L."/>
            <person name="Ma J."/>
        </authorList>
    </citation>
    <scope>NUCLEOTIDE SEQUENCE [LARGE SCALE GENOMIC DNA]</scope>
    <source>
        <strain evidence="20">JCM 8201</strain>
    </source>
</reference>
<dbReference type="InterPro" id="IPR052542">
    <property type="entry name" value="Cholesterol_Oxidase"/>
</dbReference>
<comment type="caution">
    <text evidence="19">The sequence shown here is derived from an EMBL/GenBank/DDBJ whole genome shotgun (WGS) entry which is preliminary data.</text>
</comment>
<dbReference type="InterPro" id="IPR000172">
    <property type="entry name" value="GMC_OxRdtase_N"/>
</dbReference>
<dbReference type="PANTHER" id="PTHR47470">
    <property type="entry name" value="CHOLESTEROL OXIDASE"/>
    <property type="match status" value="1"/>
</dbReference>
<evidence type="ECO:0000256" key="11">
    <source>
        <dbReference type="ARBA" id="ARBA00038856"/>
    </source>
</evidence>
<sequence length="577" mass="62334">MDYDVLVIGSGFGGAVTALRLSEKGYRVGVVEAGPRRKDHELPRTTWRVRDYLWLPVLGLRGIQRFHLLRGRGGRALVLGGAGVGGGSLICSNLLRPPPEDFYTDPHWAHITDWKSELAPHYDQAARMLGLTENPSTTDADILLHEVAEDLGAASTYRRAPVAVFFNEPAGAEVDDPYFGGAGPKRRGCIECGECMIGCRHGAKNKLTTNYLHLAEHAGAVIHSDSEAIRVKPLYGGGYAVHTARPGRRLPGTTRKFTAEQVVLAAGTLGTQRLLHGMKAARVLPELSDRLGSLTRSYVEVYAGAARPRATGRPLYEGVAITSSLRPDPRTTVEVLRFGKGSDLTGLLRVPLLDGEGLPRPLKLLAHTLRHPLRTLELRDVRRWSERGLITLVRRPKDVPFTVGLRRGLFGRFLQAKPGTQSQGPKWIPMAHRVARLLSRRLGGSPSGSLLDLLGLPPTGCLLGGCTVGSSRRTGVVDPYQRIFGYPDLHVVDGSAVTADPGPSPTLTILALAERAMSLWPNKGDTDTRPSQAAPYARLAPVPPRHPSVPDTAPGALRVRLPALGLGDSENLSGWSL</sequence>
<dbReference type="InterPro" id="IPR007867">
    <property type="entry name" value="GMC_OxRtase_C"/>
</dbReference>
<dbReference type="PANTHER" id="PTHR47470:SF1">
    <property type="entry name" value="FAD-DEPENDENT OXIDOREDUCTASE 2 FAD BINDING DOMAIN-CONTAINING PROTEIN"/>
    <property type="match status" value="1"/>
</dbReference>
<organism evidence="19 20">
    <name type="scientific">Actinocorallia aurantiaca</name>
    <dbReference type="NCBI Taxonomy" id="46204"/>
    <lineage>
        <taxon>Bacteria</taxon>
        <taxon>Bacillati</taxon>
        <taxon>Actinomycetota</taxon>
        <taxon>Actinomycetes</taxon>
        <taxon>Streptosporangiales</taxon>
        <taxon>Thermomonosporaceae</taxon>
        <taxon>Actinocorallia</taxon>
    </lineage>
</organism>
<evidence type="ECO:0000256" key="12">
    <source>
        <dbReference type="ARBA" id="ARBA00049645"/>
    </source>
</evidence>
<evidence type="ECO:0000256" key="6">
    <source>
        <dbReference type="ARBA" id="ARBA00023002"/>
    </source>
</evidence>
<evidence type="ECO:0000313" key="19">
    <source>
        <dbReference type="EMBL" id="GAA2738189.1"/>
    </source>
</evidence>
<dbReference type="Gene3D" id="3.50.50.60">
    <property type="entry name" value="FAD/NAD(P)-binding domain"/>
    <property type="match status" value="3"/>
</dbReference>
<evidence type="ECO:0000256" key="15">
    <source>
        <dbReference type="ARBA" id="ARBA00049778"/>
    </source>
</evidence>
<feature type="domain" description="FAD-dependent oxidoreductase 2 FAD-binding" evidence="17">
    <location>
        <begin position="4"/>
        <end position="36"/>
    </location>
</feature>
<name>A0ABP6H842_9ACTN</name>
<evidence type="ECO:0000256" key="8">
    <source>
        <dbReference type="ARBA" id="ARBA00023166"/>
    </source>
</evidence>
<dbReference type="Pfam" id="PF00890">
    <property type="entry name" value="FAD_binding_2"/>
    <property type="match status" value="1"/>
</dbReference>
<keyword evidence="9" id="KW-0753">Steroid metabolism</keyword>
<evidence type="ECO:0000256" key="13">
    <source>
        <dbReference type="ARBA" id="ARBA00049723"/>
    </source>
</evidence>
<keyword evidence="10" id="KW-0413">Isomerase</keyword>
<keyword evidence="3" id="KW-0153">Cholesterol metabolism</keyword>
<dbReference type="InterPro" id="IPR036188">
    <property type="entry name" value="FAD/NAD-bd_sf"/>
</dbReference>
<dbReference type="InterPro" id="IPR003953">
    <property type="entry name" value="FAD-dep_OxRdtase_2_FAD-bd"/>
</dbReference>
<dbReference type="Pfam" id="PF00732">
    <property type="entry name" value="GMC_oxred_N"/>
    <property type="match status" value="1"/>
</dbReference>
<keyword evidence="7" id="KW-0443">Lipid metabolism</keyword>
<evidence type="ECO:0000256" key="5">
    <source>
        <dbReference type="ARBA" id="ARBA00022827"/>
    </source>
</evidence>
<comment type="cofactor">
    <cofactor evidence="1">
        <name>FAD</name>
        <dbReference type="ChEBI" id="CHEBI:57692"/>
    </cofactor>
</comment>
<keyword evidence="8" id="KW-1207">Sterol metabolism</keyword>
<protein>
    <recommendedName>
        <fullName evidence="14">Cholesterol oxidase</fullName>
        <ecNumber evidence="13">1.1.3.6</ecNumber>
        <ecNumber evidence="11">5.3.3.1</ecNumber>
    </recommendedName>
    <alternativeName>
        <fullName evidence="15">Cholesterol isomerase</fullName>
    </alternativeName>
</protein>
<evidence type="ECO:0000256" key="1">
    <source>
        <dbReference type="ARBA" id="ARBA00001974"/>
    </source>
</evidence>
<evidence type="ECO:0000256" key="14">
    <source>
        <dbReference type="ARBA" id="ARBA00049744"/>
    </source>
</evidence>
<dbReference type="Pfam" id="PF05199">
    <property type="entry name" value="GMC_oxred_C"/>
    <property type="match status" value="1"/>
</dbReference>
<proteinExistence type="inferred from homology"/>
<accession>A0ABP6H842</accession>
<dbReference type="SUPFAM" id="SSF51905">
    <property type="entry name" value="FAD/NAD(P)-binding domain"/>
    <property type="match status" value="1"/>
</dbReference>
<evidence type="ECO:0000256" key="7">
    <source>
        <dbReference type="ARBA" id="ARBA00023098"/>
    </source>
</evidence>
<keyword evidence="5" id="KW-0274">FAD</keyword>
<feature type="domain" description="Glucose-methanol-choline oxidoreductase N-terminal" evidence="16">
    <location>
        <begin position="187"/>
        <end position="276"/>
    </location>
</feature>
<evidence type="ECO:0000259" key="16">
    <source>
        <dbReference type="Pfam" id="PF00732"/>
    </source>
</evidence>
<evidence type="ECO:0000256" key="9">
    <source>
        <dbReference type="ARBA" id="ARBA00023221"/>
    </source>
</evidence>
<evidence type="ECO:0000259" key="17">
    <source>
        <dbReference type="Pfam" id="PF00890"/>
    </source>
</evidence>
<evidence type="ECO:0000256" key="4">
    <source>
        <dbReference type="ARBA" id="ARBA00022630"/>
    </source>
</evidence>
<gene>
    <name evidence="19" type="ORF">GCM10010439_71240</name>
</gene>
<dbReference type="EC" id="1.1.3.6" evidence="13"/>
<keyword evidence="6" id="KW-0560">Oxidoreductase</keyword>
<keyword evidence="20" id="KW-1185">Reference proteome</keyword>
<dbReference type="RefSeq" id="WP_344457788.1">
    <property type="nucleotide sequence ID" value="NZ_BAAATZ010000037.1"/>
</dbReference>
<comment type="pathway">
    <text evidence="12">Steroid metabolism; cholesterol degradation.</text>
</comment>
<evidence type="ECO:0000256" key="2">
    <source>
        <dbReference type="ARBA" id="ARBA00010790"/>
    </source>
</evidence>
<dbReference type="EMBL" id="BAAATZ010000037">
    <property type="protein sequence ID" value="GAA2738189.1"/>
    <property type="molecule type" value="Genomic_DNA"/>
</dbReference>
<evidence type="ECO:0000313" key="20">
    <source>
        <dbReference type="Proteomes" id="UP001501842"/>
    </source>
</evidence>
<keyword evidence="4" id="KW-0285">Flavoprotein</keyword>
<evidence type="ECO:0000256" key="3">
    <source>
        <dbReference type="ARBA" id="ARBA00022548"/>
    </source>
</evidence>
<comment type="similarity">
    <text evidence="2">Belongs to the GMC oxidoreductase family.</text>
</comment>
<evidence type="ECO:0000256" key="10">
    <source>
        <dbReference type="ARBA" id="ARBA00023235"/>
    </source>
</evidence>
<feature type="domain" description="Glucose-methanol-choline oxidoreductase C-terminal" evidence="18">
    <location>
        <begin position="463"/>
        <end position="513"/>
    </location>
</feature>
<dbReference type="EC" id="5.3.3.1" evidence="11"/>